<keyword evidence="2" id="KW-0472">Membrane</keyword>
<dbReference type="NCBIfam" id="NF041621">
    <property type="entry name" value="MXAN_5187_C_dom"/>
    <property type="match status" value="1"/>
</dbReference>
<evidence type="ECO:0000256" key="1">
    <source>
        <dbReference type="SAM" id="MobiDB-lite"/>
    </source>
</evidence>
<dbReference type="Proteomes" id="UP000249061">
    <property type="component" value="Unassembled WGS sequence"/>
</dbReference>
<feature type="region of interest" description="Disordered" evidence="1">
    <location>
        <begin position="346"/>
        <end position="468"/>
    </location>
</feature>
<feature type="compositionally biased region" description="Pro residues" evidence="1">
    <location>
        <begin position="366"/>
        <end position="380"/>
    </location>
</feature>
<dbReference type="PANTHER" id="PTHR45725:SF18">
    <property type="entry name" value="ORC1-LIKE AAA ATPASE DOMAIN-CONTAINING PROTEIN"/>
    <property type="match status" value="1"/>
</dbReference>
<comment type="caution">
    <text evidence="3">The sequence shown here is derived from an EMBL/GenBank/DDBJ whole genome shotgun (WGS) entry which is preliminary data.</text>
</comment>
<name>A0A2W5SX21_9BACT</name>
<feature type="transmembrane region" description="Helical" evidence="2">
    <location>
        <begin position="293"/>
        <end position="315"/>
    </location>
</feature>
<dbReference type="PANTHER" id="PTHR45725">
    <property type="entry name" value="FORMIN HOMOLOGY 2 FAMILY MEMBER"/>
    <property type="match status" value="1"/>
</dbReference>
<evidence type="ECO:0008006" key="5">
    <source>
        <dbReference type="Google" id="ProtNLM"/>
    </source>
</evidence>
<feature type="region of interest" description="Disordered" evidence="1">
    <location>
        <begin position="505"/>
        <end position="526"/>
    </location>
</feature>
<dbReference type="AlphaFoldDB" id="A0A2W5SX21"/>
<dbReference type="EMBL" id="QFQP01000030">
    <property type="protein sequence ID" value="PZR07560.1"/>
    <property type="molecule type" value="Genomic_DNA"/>
</dbReference>
<gene>
    <name evidence="3" type="ORF">DI536_27200</name>
</gene>
<dbReference type="NCBIfam" id="NF041620">
    <property type="entry name" value="MXAN_5187_fam"/>
    <property type="match status" value="1"/>
</dbReference>
<dbReference type="InterPro" id="IPR048134">
    <property type="entry name" value="MXAN_5187-like"/>
</dbReference>
<feature type="compositionally biased region" description="Pro residues" evidence="1">
    <location>
        <begin position="446"/>
        <end position="466"/>
    </location>
</feature>
<accession>A0A2W5SX21</accession>
<evidence type="ECO:0000313" key="4">
    <source>
        <dbReference type="Proteomes" id="UP000249061"/>
    </source>
</evidence>
<keyword evidence="2" id="KW-1133">Transmembrane helix</keyword>
<evidence type="ECO:0000256" key="2">
    <source>
        <dbReference type="SAM" id="Phobius"/>
    </source>
</evidence>
<dbReference type="InterPro" id="IPR051425">
    <property type="entry name" value="Formin_Homology"/>
</dbReference>
<protein>
    <recommendedName>
        <fullName evidence="5">Cell division protein FtsK</fullName>
    </recommendedName>
</protein>
<sequence>MLLMARLKFLLFALVALGLWAYHLLLISPLVVSGSVEQAQAAIAGAAGPVAVALESQRSLTQAVALKVATSNAAWNAGPKNGGKPEAPTVDRFAMVRTSANELVPADQKAALFVALTNEVGALWVKGEGEPSAEVPAGLDLATVMQAGAAGAVQSVDGASFLLLSAPMLISDKNEVRVGGSVIVGLPLIPQVGALAQAQKALGLEALALVSENTPVLVAGDKTVAEEALKVLKTGTMGALTSGPVRELGPLQLPLLTDSLVQTTGGRQSIGGTSFEVVAVASSKAALEGLATYQVFGLGGLAGLLLLTLVFLIIMGGGEEKGAAMVVPPMPVPPSITKREEPLPALTMSEPQPAPEASPDDFDFPPSNPVQPAMAPPPAPVAITGQAPVFEPESDPFASAAPPSAPRANPPPPPVATMEAPALQRPGGLMDEEEDGAQRTVAYPAFKPPMGAPPPAPAAPPPPPVADPFALAAAQEPAFGAPSHEDNPDATRVAAIPAELIKAARSASGVTGERPALKPPTSAMPKVASIAPAAAANDEERHFQEVFRDFVATREKCREPADGLTFEKFKAKLLKNKEQLVAKYQCKTVRFQVYVKDGKAALKATPVKD</sequence>
<evidence type="ECO:0000313" key="3">
    <source>
        <dbReference type="EMBL" id="PZR07560.1"/>
    </source>
</evidence>
<organism evidence="3 4">
    <name type="scientific">Archangium gephyra</name>
    <dbReference type="NCBI Taxonomy" id="48"/>
    <lineage>
        <taxon>Bacteria</taxon>
        <taxon>Pseudomonadati</taxon>
        <taxon>Myxococcota</taxon>
        <taxon>Myxococcia</taxon>
        <taxon>Myxococcales</taxon>
        <taxon>Cystobacterineae</taxon>
        <taxon>Archangiaceae</taxon>
        <taxon>Archangium</taxon>
    </lineage>
</organism>
<proteinExistence type="predicted"/>
<reference evidence="3 4" key="1">
    <citation type="submission" date="2017-08" db="EMBL/GenBank/DDBJ databases">
        <title>Infants hospitalized years apart are colonized by the same room-sourced microbial strains.</title>
        <authorList>
            <person name="Brooks B."/>
            <person name="Olm M.R."/>
            <person name="Firek B.A."/>
            <person name="Baker R."/>
            <person name="Thomas B.C."/>
            <person name="Morowitz M.J."/>
            <person name="Banfield J.F."/>
        </authorList>
    </citation>
    <scope>NUCLEOTIDE SEQUENCE [LARGE SCALE GENOMIC DNA]</scope>
    <source>
        <strain evidence="3">S2_003_000_R2_14</strain>
    </source>
</reference>
<feature type="compositionally biased region" description="Pro residues" evidence="1">
    <location>
        <begin position="403"/>
        <end position="415"/>
    </location>
</feature>
<keyword evidence="2" id="KW-0812">Transmembrane</keyword>